<name>A0A915DWS4_9BILA</name>
<evidence type="ECO:0000256" key="1">
    <source>
        <dbReference type="SAM" id="MobiDB-lite"/>
    </source>
</evidence>
<dbReference type="Proteomes" id="UP000887574">
    <property type="component" value="Unplaced"/>
</dbReference>
<feature type="compositionally biased region" description="Basic residues" evidence="1">
    <location>
        <begin position="105"/>
        <end position="136"/>
    </location>
</feature>
<organism evidence="3 4">
    <name type="scientific">Ditylenchus dipsaci</name>
    <dbReference type="NCBI Taxonomy" id="166011"/>
    <lineage>
        <taxon>Eukaryota</taxon>
        <taxon>Metazoa</taxon>
        <taxon>Ecdysozoa</taxon>
        <taxon>Nematoda</taxon>
        <taxon>Chromadorea</taxon>
        <taxon>Rhabditida</taxon>
        <taxon>Tylenchina</taxon>
        <taxon>Tylenchomorpha</taxon>
        <taxon>Sphaerularioidea</taxon>
        <taxon>Anguinidae</taxon>
        <taxon>Anguininae</taxon>
        <taxon>Ditylenchus</taxon>
    </lineage>
</organism>
<keyword evidence="3" id="KW-1185">Reference proteome</keyword>
<evidence type="ECO:0000313" key="3">
    <source>
        <dbReference type="Proteomes" id="UP000887574"/>
    </source>
</evidence>
<evidence type="ECO:0000313" key="4">
    <source>
        <dbReference type="WBParaSite" id="jg23778"/>
    </source>
</evidence>
<dbReference type="AlphaFoldDB" id="A0A915DWS4"/>
<keyword evidence="2" id="KW-1133">Transmembrane helix</keyword>
<sequence length="157" mass="18185">MAEVTIIVGLITVGGLVLGYVANIIVTKMKLDADVKIARIKANNRAKSEISQSVPYDLPLKKSLSAFLFRSCNCHQKSCPAANKVEKKKKDEKKANDNEKDKKKSTTMRRTRRRTTRRARRKTSRRPRRKRRRRRNKSEVNIDLLCLICKLYINILM</sequence>
<feature type="region of interest" description="Disordered" evidence="1">
    <location>
        <begin position="80"/>
        <end position="136"/>
    </location>
</feature>
<reference evidence="4" key="1">
    <citation type="submission" date="2022-11" db="UniProtKB">
        <authorList>
            <consortium name="WormBaseParasite"/>
        </authorList>
    </citation>
    <scope>IDENTIFICATION</scope>
</reference>
<protein>
    <submittedName>
        <fullName evidence="4">Uncharacterized protein</fullName>
    </submittedName>
</protein>
<accession>A0A915DWS4</accession>
<proteinExistence type="predicted"/>
<keyword evidence="2" id="KW-0812">Transmembrane</keyword>
<dbReference type="WBParaSite" id="jg23778">
    <property type="protein sequence ID" value="jg23778"/>
    <property type="gene ID" value="jg23778"/>
</dbReference>
<evidence type="ECO:0000256" key="2">
    <source>
        <dbReference type="SAM" id="Phobius"/>
    </source>
</evidence>
<feature type="compositionally biased region" description="Basic and acidic residues" evidence="1">
    <location>
        <begin position="84"/>
        <end position="104"/>
    </location>
</feature>
<feature type="transmembrane region" description="Helical" evidence="2">
    <location>
        <begin position="6"/>
        <end position="26"/>
    </location>
</feature>
<keyword evidence="2" id="KW-0472">Membrane</keyword>